<gene>
    <name evidence="1" type="ORF">E2562_018601</name>
</gene>
<accession>A0A6G1F9J7</accession>
<evidence type="ECO:0000313" key="1">
    <source>
        <dbReference type="EMBL" id="KAF0933519.1"/>
    </source>
</evidence>
<proteinExistence type="predicted"/>
<sequence>MAPLPLKQCHDGLEPDLEMDSNHCYEQEDGMKNHYARSCRSRCWQPGIGPSCAFGDDEEARDVLHAVEILDRWIAFAGQVLIIQAQLNLACTAQTSSTSCWHGGRDDLLC</sequence>
<protein>
    <submittedName>
        <fullName evidence="1">Uncharacterized protein</fullName>
    </submittedName>
</protein>
<dbReference type="EMBL" id="SPHZ02000001">
    <property type="protein sequence ID" value="KAF0933519.1"/>
    <property type="molecule type" value="Genomic_DNA"/>
</dbReference>
<dbReference type="Proteomes" id="UP000479710">
    <property type="component" value="Unassembled WGS sequence"/>
</dbReference>
<evidence type="ECO:0000313" key="2">
    <source>
        <dbReference type="Proteomes" id="UP000479710"/>
    </source>
</evidence>
<keyword evidence="2" id="KW-1185">Reference proteome</keyword>
<comment type="caution">
    <text evidence="1">The sequence shown here is derived from an EMBL/GenBank/DDBJ whole genome shotgun (WGS) entry which is preliminary data.</text>
</comment>
<name>A0A6G1F9J7_9ORYZ</name>
<dbReference type="AlphaFoldDB" id="A0A6G1F9J7"/>
<organism evidence="1 2">
    <name type="scientific">Oryza meyeriana var. granulata</name>
    <dbReference type="NCBI Taxonomy" id="110450"/>
    <lineage>
        <taxon>Eukaryota</taxon>
        <taxon>Viridiplantae</taxon>
        <taxon>Streptophyta</taxon>
        <taxon>Embryophyta</taxon>
        <taxon>Tracheophyta</taxon>
        <taxon>Spermatophyta</taxon>
        <taxon>Magnoliopsida</taxon>
        <taxon>Liliopsida</taxon>
        <taxon>Poales</taxon>
        <taxon>Poaceae</taxon>
        <taxon>BOP clade</taxon>
        <taxon>Oryzoideae</taxon>
        <taxon>Oryzeae</taxon>
        <taxon>Oryzinae</taxon>
        <taxon>Oryza</taxon>
        <taxon>Oryza meyeriana</taxon>
    </lineage>
</organism>
<reference evidence="1 2" key="1">
    <citation type="submission" date="2019-11" db="EMBL/GenBank/DDBJ databases">
        <title>Whole genome sequence of Oryza granulata.</title>
        <authorList>
            <person name="Li W."/>
        </authorList>
    </citation>
    <scope>NUCLEOTIDE SEQUENCE [LARGE SCALE GENOMIC DNA]</scope>
    <source>
        <strain evidence="2">cv. Menghai</strain>
        <tissue evidence="1">Leaf</tissue>
    </source>
</reference>